<evidence type="ECO:0000256" key="1">
    <source>
        <dbReference type="ARBA" id="ARBA00008007"/>
    </source>
</evidence>
<dbReference type="Proteomes" id="UP000594688">
    <property type="component" value="Chromosome"/>
</dbReference>
<dbReference type="InterPro" id="IPR000836">
    <property type="entry name" value="PRTase_dom"/>
</dbReference>
<gene>
    <name evidence="4" type="ORF">G3M70_00840</name>
</gene>
<comment type="similarity">
    <text evidence="1">Belongs to the ComF/GntX family.</text>
</comment>
<dbReference type="Pfam" id="PF18912">
    <property type="entry name" value="DZR_2"/>
    <property type="match status" value="1"/>
</dbReference>
<dbReference type="CDD" id="cd06223">
    <property type="entry name" value="PRTases_typeI"/>
    <property type="match status" value="1"/>
</dbReference>
<dbReference type="EMBL" id="CP048685">
    <property type="protein sequence ID" value="QPJ60512.1"/>
    <property type="molecule type" value="Genomic_DNA"/>
</dbReference>
<dbReference type="InterPro" id="IPR044005">
    <property type="entry name" value="DZR_2"/>
</dbReference>
<evidence type="ECO:0000313" key="4">
    <source>
        <dbReference type="EMBL" id="QPJ60512.1"/>
    </source>
</evidence>
<dbReference type="KEGG" id="nli:G3M70_00840"/>
<evidence type="ECO:0000259" key="2">
    <source>
        <dbReference type="Pfam" id="PF00156"/>
    </source>
</evidence>
<dbReference type="PANTHER" id="PTHR47505:SF1">
    <property type="entry name" value="DNA UTILIZATION PROTEIN YHGH"/>
    <property type="match status" value="1"/>
</dbReference>
<organism evidence="4 5">
    <name type="scientific">Candidatus Nitronauta litoralis</name>
    <dbReference type="NCBI Taxonomy" id="2705533"/>
    <lineage>
        <taxon>Bacteria</taxon>
        <taxon>Pseudomonadati</taxon>
        <taxon>Nitrospinota/Tectimicrobiota group</taxon>
        <taxon>Nitrospinota</taxon>
        <taxon>Nitrospinia</taxon>
        <taxon>Nitrospinales</taxon>
        <taxon>Nitrospinaceae</taxon>
        <taxon>Candidatus Nitronauta</taxon>
    </lineage>
</organism>
<proteinExistence type="inferred from homology"/>
<dbReference type="SUPFAM" id="SSF53271">
    <property type="entry name" value="PRTase-like"/>
    <property type="match status" value="1"/>
</dbReference>
<reference evidence="4 5" key="1">
    <citation type="submission" date="2020-02" db="EMBL/GenBank/DDBJ databases">
        <title>Genomic and physiological characterization of two novel Nitrospinaceae genera.</title>
        <authorList>
            <person name="Mueller A.J."/>
            <person name="Jung M.-Y."/>
            <person name="Strachan C.R."/>
            <person name="Herbold C.W."/>
            <person name="Kirkegaard R.H."/>
            <person name="Daims H."/>
        </authorList>
    </citation>
    <scope>NUCLEOTIDE SEQUENCE [LARGE SCALE GENOMIC DNA]</scope>
    <source>
        <strain evidence="4">EB</strain>
    </source>
</reference>
<accession>A0A7T0BT39</accession>
<protein>
    <submittedName>
        <fullName evidence="4">ComF family protein</fullName>
    </submittedName>
</protein>
<dbReference type="PANTHER" id="PTHR47505">
    <property type="entry name" value="DNA UTILIZATION PROTEIN YHGH"/>
    <property type="match status" value="1"/>
</dbReference>
<feature type="domain" description="Double zinc ribbon" evidence="3">
    <location>
        <begin position="21"/>
        <end position="84"/>
    </location>
</feature>
<evidence type="ECO:0000259" key="3">
    <source>
        <dbReference type="Pfam" id="PF18912"/>
    </source>
</evidence>
<evidence type="ECO:0000313" key="5">
    <source>
        <dbReference type="Proteomes" id="UP000594688"/>
    </source>
</evidence>
<dbReference type="Pfam" id="PF00156">
    <property type="entry name" value="Pribosyltran"/>
    <property type="match status" value="1"/>
</dbReference>
<name>A0A7T0BT39_9BACT</name>
<dbReference type="AlphaFoldDB" id="A0A7T0BT39"/>
<dbReference type="InterPro" id="IPR029057">
    <property type="entry name" value="PRTase-like"/>
</dbReference>
<sequence length="255" mass="28657">MGSIITRFENLKSLASLKEGFLNLLFPRPCVFCGLDRQGAGACLCGPCQEALHLIRQPWCGVCGFPAEIDYSVPEDNFICARCRLEQPPFDRARSVVMYESAFKGLMAFYKYQKQPGALDEIRNLLTTFYSDHSEIYNDLIVVPVPLHQNKCRSRGFDQAVMLAREVAAVFNLPLDAGVVTRNRDTESQTRMSRNKRIENMRGAFEIQDANSIEDRRVLLVDDVMTTGATVSEVSRILKKGGARWVEVLTLGRAP</sequence>
<dbReference type="Gene3D" id="3.40.50.2020">
    <property type="match status" value="1"/>
</dbReference>
<feature type="domain" description="Phosphoribosyltransferase" evidence="2">
    <location>
        <begin position="160"/>
        <end position="251"/>
    </location>
</feature>
<dbReference type="InterPro" id="IPR051910">
    <property type="entry name" value="ComF/GntX_DNA_util-trans"/>
</dbReference>